<name>A0A6B3L1B0_9BACT</name>
<evidence type="ECO:0000313" key="2">
    <source>
        <dbReference type="Proteomes" id="UP000475117"/>
    </source>
</evidence>
<dbReference type="KEGG" id="soa:G3M56_007850"/>
<sequence length="190" mass="21068">MKKTIMLVAGCLAMLGMHAGYGLERDRTFTSADGTKTFDGYLVEYDSKRDAISVRKEGGRVIKVTLDKLSEADQEFVKENASALAASRDLRVRLEKYRDSSTIEKGEGTRSSTRVEGYNVSIENLGKEQIKYLDVRTTIFVRRAAEKGPDLIQREVDEQNIESLSGGRREKVKTKGVPVVRVLEAGDAGC</sequence>
<dbReference type="AlphaFoldDB" id="A0A6B3L1B0"/>
<dbReference type="EMBL" id="CP066776">
    <property type="protein sequence ID" value="QQL43809.1"/>
    <property type="molecule type" value="Genomic_DNA"/>
</dbReference>
<dbReference type="RefSeq" id="WP_164361784.1">
    <property type="nucleotide sequence ID" value="NZ_CP066776.1"/>
</dbReference>
<evidence type="ECO:0008006" key="3">
    <source>
        <dbReference type="Google" id="ProtNLM"/>
    </source>
</evidence>
<protein>
    <recommendedName>
        <fullName evidence="3">SLA1 homology domain-containing protein</fullName>
    </recommendedName>
</protein>
<organism evidence="1 2">
    <name type="scientific">Sulfuriroseicoccus oceanibius</name>
    <dbReference type="NCBI Taxonomy" id="2707525"/>
    <lineage>
        <taxon>Bacteria</taxon>
        <taxon>Pseudomonadati</taxon>
        <taxon>Verrucomicrobiota</taxon>
        <taxon>Verrucomicrobiia</taxon>
        <taxon>Verrucomicrobiales</taxon>
        <taxon>Verrucomicrobiaceae</taxon>
        <taxon>Sulfuriroseicoccus</taxon>
    </lineage>
</organism>
<evidence type="ECO:0000313" key="1">
    <source>
        <dbReference type="EMBL" id="QQL43809.1"/>
    </source>
</evidence>
<reference evidence="1 2" key="1">
    <citation type="submission" date="2020-12" db="EMBL/GenBank/DDBJ databases">
        <title>Sulforoseuscoccus oceanibium gen. nov., sp. nov., a representative of the phylum Verrucomicrobia with special cytoplasmic membrane, and proposal of Sulforoseuscoccusaceae fam. nov.</title>
        <authorList>
            <person name="Xi F."/>
        </authorList>
    </citation>
    <scope>NUCLEOTIDE SEQUENCE [LARGE SCALE GENOMIC DNA]</scope>
    <source>
        <strain evidence="1 2">T37</strain>
    </source>
</reference>
<dbReference type="Gene3D" id="2.30.30.700">
    <property type="entry name" value="SLA1 homology domain 1"/>
    <property type="match status" value="1"/>
</dbReference>
<gene>
    <name evidence="1" type="ORF">G3M56_007850</name>
</gene>
<proteinExistence type="predicted"/>
<accession>A0A6B3L1B0</accession>
<dbReference type="Proteomes" id="UP000475117">
    <property type="component" value="Chromosome"/>
</dbReference>
<keyword evidence="2" id="KW-1185">Reference proteome</keyword>